<dbReference type="EMBL" id="CP015405">
    <property type="protein sequence ID" value="ANU74413.1"/>
    <property type="molecule type" value="Genomic_DNA"/>
</dbReference>
<accession>A0A1C7I6E1</accession>
<gene>
    <name evidence="1" type="ORF">A4V09_00640</name>
</gene>
<dbReference type="RefSeq" id="WP_065540647.1">
    <property type="nucleotide sequence ID" value="NZ_JBCLTA010000017.1"/>
</dbReference>
<dbReference type="AlphaFoldDB" id="A0A1C7I6E1"/>
<reference evidence="1" key="1">
    <citation type="submission" date="2017-04" db="EMBL/GenBank/DDBJ databases">
        <title>Complete Genome Sequences of Twelve Strains of a Stable Defined Moderately Diverse Mouse Microbiota 2 (sDMDMm2).</title>
        <authorList>
            <person name="Uchimura Y."/>
            <person name="Wyss M."/>
            <person name="Brugiroux S."/>
            <person name="Limenitakis J.P."/>
            <person name="Stecher B."/>
            <person name="McCoy K.D."/>
            <person name="Macpherson A.J."/>
        </authorList>
    </citation>
    <scope>NUCLEOTIDE SEQUENCE</scope>
    <source>
        <strain evidence="1">YL58</strain>
    </source>
</reference>
<evidence type="ECO:0000313" key="1">
    <source>
        <dbReference type="EMBL" id="ANU74413.1"/>
    </source>
</evidence>
<dbReference type="KEGG" id="byl:A4V09_00640"/>
<dbReference type="STRING" id="1796616.A4V09_00640"/>
<sequence length="245" mass="27999">MMLKEAMRYITGLKAEAMEPKVVEIAGKTYCDKDLMRYDREPMADQIEATTLTAMIDYIKSCKEELRKTMIIHVVSPTCVKLYSGLTAERKREYLFKSSAIVPKFSFDNWYDQERFIIELQADFDVTPDLEAILKVAGNVEAKTTANYGDDGVSQKTTIKQGIASKADVLVPNPVTLVPYRTFLEVKQPPSEFVFRIRDDRGEPVFKIVEAEGGLWRNEAMNNIKQYLIENLQNDSVYDRITIIA</sequence>
<organism evidence="1 2">
    <name type="scientific">Blautia pseudococcoides</name>
    <dbReference type="NCBI Taxonomy" id="1796616"/>
    <lineage>
        <taxon>Bacteria</taxon>
        <taxon>Bacillati</taxon>
        <taxon>Bacillota</taxon>
        <taxon>Clostridia</taxon>
        <taxon>Lachnospirales</taxon>
        <taxon>Lachnospiraceae</taxon>
        <taxon>Blautia</taxon>
    </lineage>
</organism>
<dbReference type="Proteomes" id="UP000092574">
    <property type="component" value="Chromosome"/>
</dbReference>
<proteinExistence type="predicted"/>
<evidence type="ECO:0000313" key="2">
    <source>
        <dbReference type="Proteomes" id="UP000092574"/>
    </source>
</evidence>
<protein>
    <submittedName>
        <fullName evidence="1">Uncharacterized protein</fullName>
    </submittedName>
</protein>
<keyword evidence="2" id="KW-1185">Reference proteome</keyword>
<name>A0A1C7I6E1_9FIRM</name>